<dbReference type="Proteomes" id="UP000184388">
    <property type="component" value="Unassembled WGS sequence"/>
</dbReference>
<protein>
    <submittedName>
        <fullName evidence="1">Uncharacterized protein</fullName>
    </submittedName>
</protein>
<reference evidence="2" key="1">
    <citation type="submission" date="2016-11" db="EMBL/GenBank/DDBJ databases">
        <authorList>
            <person name="Jaros S."/>
            <person name="Januszkiewicz K."/>
            <person name="Wedrychowicz H."/>
        </authorList>
    </citation>
    <scope>NUCLEOTIDE SEQUENCE [LARGE SCALE GENOMIC DNA]</scope>
    <source>
        <strain evidence="2">CGMCC 4.3555</strain>
    </source>
</reference>
<accession>A0A9X8QZK7</accession>
<proteinExistence type="predicted"/>
<evidence type="ECO:0000313" key="1">
    <source>
        <dbReference type="EMBL" id="SHN24532.1"/>
    </source>
</evidence>
<sequence>MVLCTRARDIRTEGLQDSETCKRNHAETGKESYATMAIGARIRMSRLLERHMRRCLECGR</sequence>
<name>A0A9X8QZK7_9ACTN</name>
<organism evidence="1 2">
    <name type="scientific">Streptomyces yunnanensis</name>
    <dbReference type="NCBI Taxonomy" id="156453"/>
    <lineage>
        <taxon>Bacteria</taxon>
        <taxon>Bacillati</taxon>
        <taxon>Actinomycetota</taxon>
        <taxon>Actinomycetes</taxon>
        <taxon>Kitasatosporales</taxon>
        <taxon>Streptomycetaceae</taxon>
        <taxon>Streptomyces</taxon>
    </lineage>
</organism>
<dbReference type="AlphaFoldDB" id="A0A9X8QZK7"/>
<dbReference type="EMBL" id="FRBK01000026">
    <property type="protein sequence ID" value="SHN24532.1"/>
    <property type="molecule type" value="Genomic_DNA"/>
</dbReference>
<comment type="caution">
    <text evidence="1">The sequence shown here is derived from an EMBL/GenBank/DDBJ whole genome shotgun (WGS) entry which is preliminary data.</text>
</comment>
<evidence type="ECO:0000313" key="2">
    <source>
        <dbReference type="Proteomes" id="UP000184388"/>
    </source>
</evidence>
<gene>
    <name evidence="1" type="ORF">SAMN05216268_126111</name>
</gene>